<gene>
    <name evidence="4" type="ordered locus">PSMK_24840</name>
</gene>
<feature type="coiled-coil region" evidence="1">
    <location>
        <begin position="173"/>
        <end position="233"/>
    </location>
</feature>
<keyword evidence="1" id="KW-0175">Coiled coil</keyword>
<keyword evidence="5" id="KW-1185">Reference proteome</keyword>
<dbReference type="HOGENOM" id="CLU_1132793_0_0_0"/>
<feature type="chain" id="PRO_5003629298" evidence="3">
    <location>
        <begin position="28"/>
        <end position="245"/>
    </location>
</feature>
<dbReference type="EMBL" id="AP012338">
    <property type="protein sequence ID" value="BAM04643.1"/>
    <property type="molecule type" value="Genomic_DNA"/>
</dbReference>
<evidence type="ECO:0000256" key="3">
    <source>
        <dbReference type="SAM" id="SignalP"/>
    </source>
</evidence>
<dbReference type="Proteomes" id="UP000007881">
    <property type="component" value="Chromosome"/>
</dbReference>
<dbReference type="KEGG" id="phm:PSMK_24840"/>
<sequence length="245" mass="27407">MHALFHARPLPAALLAAALAAAPPALAQPDPPPPPRQADQDRGHGQHHDREGRRGDAGHRGREGRHGGGGEEDHRRPSREEMAAVLRDIDPALAERVADREARGGPGGLAGRPGRGVVAADGIRTLFPQIARLTRLKQVDPALYDLRVRDIRFERDTERIVAEGRRLRGDPTIEDADDRLEDLHDELEEKVEAHFELRQEIRAAELERLEKRLEQLEEDLKRRQDDKDALIAQRLAKLRGDDGGW</sequence>
<evidence type="ECO:0000256" key="1">
    <source>
        <dbReference type="SAM" id="Coils"/>
    </source>
</evidence>
<evidence type="ECO:0000256" key="2">
    <source>
        <dbReference type="SAM" id="MobiDB-lite"/>
    </source>
</evidence>
<dbReference type="AlphaFoldDB" id="I0IHA5"/>
<accession>I0IHA5</accession>
<proteinExistence type="predicted"/>
<reference evidence="4 5" key="1">
    <citation type="submission" date="2012-02" db="EMBL/GenBank/DDBJ databases">
        <title>Complete genome sequence of Phycisphaera mikurensis NBRC 102666.</title>
        <authorList>
            <person name="Ankai A."/>
            <person name="Hosoyama A."/>
            <person name="Terui Y."/>
            <person name="Sekine M."/>
            <person name="Fukai R."/>
            <person name="Kato Y."/>
            <person name="Nakamura S."/>
            <person name="Yamada-Narita S."/>
            <person name="Kawakoshi A."/>
            <person name="Fukunaga Y."/>
            <person name="Yamazaki S."/>
            <person name="Fujita N."/>
        </authorList>
    </citation>
    <scope>NUCLEOTIDE SEQUENCE [LARGE SCALE GENOMIC DNA]</scope>
    <source>
        <strain evidence="5">NBRC 102666 / KCTC 22515 / FYK2301M01</strain>
    </source>
</reference>
<dbReference type="STRING" id="1142394.PSMK_24840"/>
<organism evidence="4 5">
    <name type="scientific">Phycisphaera mikurensis (strain NBRC 102666 / KCTC 22515 / FYK2301M01)</name>
    <dbReference type="NCBI Taxonomy" id="1142394"/>
    <lineage>
        <taxon>Bacteria</taxon>
        <taxon>Pseudomonadati</taxon>
        <taxon>Planctomycetota</taxon>
        <taxon>Phycisphaerae</taxon>
        <taxon>Phycisphaerales</taxon>
        <taxon>Phycisphaeraceae</taxon>
        <taxon>Phycisphaera</taxon>
    </lineage>
</organism>
<name>I0IHA5_PHYMF</name>
<evidence type="ECO:0000313" key="5">
    <source>
        <dbReference type="Proteomes" id="UP000007881"/>
    </source>
</evidence>
<evidence type="ECO:0000313" key="4">
    <source>
        <dbReference type="EMBL" id="BAM04643.1"/>
    </source>
</evidence>
<feature type="compositionally biased region" description="Basic and acidic residues" evidence="2">
    <location>
        <begin position="38"/>
        <end position="80"/>
    </location>
</feature>
<feature type="region of interest" description="Disordered" evidence="2">
    <location>
        <begin position="23"/>
        <end position="80"/>
    </location>
</feature>
<dbReference type="RefSeq" id="WP_014437856.1">
    <property type="nucleotide sequence ID" value="NC_017080.1"/>
</dbReference>
<protein>
    <submittedName>
        <fullName evidence="4">Uncharacterized protein</fullName>
    </submittedName>
</protein>
<keyword evidence="3" id="KW-0732">Signal</keyword>
<feature type="signal peptide" evidence="3">
    <location>
        <begin position="1"/>
        <end position="27"/>
    </location>
</feature>